<keyword evidence="1" id="KW-0479">Metal-binding</keyword>
<dbReference type="PANTHER" id="PTHR24388:SF104">
    <property type="entry name" value="AT-RICH BINDING PROTEIN-RELATED"/>
    <property type="match status" value="1"/>
</dbReference>
<dbReference type="InParanoid" id="A0A1V9WYI9"/>
<dbReference type="PROSITE" id="PS00028">
    <property type="entry name" value="ZINC_FINGER_C2H2_1"/>
    <property type="match status" value="1"/>
</dbReference>
<protein>
    <submittedName>
        <fullName evidence="9">Zinc finger protein-like</fullName>
    </submittedName>
</protein>
<evidence type="ECO:0000313" key="9">
    <source>
        <dbReference type="EMBL" id="OQR66257.1"/>
    </source>
</evidence>
<reference evidence="9 10" key="1">
    <citation type="journal article" date="2017" name="Gigascience">
        <title>Draft genome of the honey bee ectoparasitic mite, Tropilaelaps mercedesae, is shaped by the parasitic life history.</title>
        <authorList>
            <person name="Dong X."/>
            <person name="Armstrong S.D."/>
            <person name="Xia D."/>
            <person name="Makepeace B.L."/>
            <person name="Darby A.C."/>
            <person name="Kadowaki T."/>
        </authorList>
    </citation>
    <scope>NUCLEOTIDE SEQUENCE [LARGE SCALE GENOMIC DNA]</scope>
    <source>
        <strain evidence="9">Wuxi-XJTLU</strain>
    </source>
</reference>
<dbReference type="PROSITE" id="PS50157">
    <property type="entry name" value="ZINC_FINGER_C2H2_2"/>
    <property type="match status" value="1"/>
</dbReference>
<evidence type="ECO:0000256" key="1">
    <source>
        <dbReference type="ARBA" id="ARBA00022723"/>
    </source>
</evidence>
<dbReference type="Proteomes" id="UP000192247">
    <property type="component" value="Unassembled WGS sequence"/>
</dbReference>
<evidence type="ECO:0000256" key="5">
    <source>
        <dbReference type="ARBA" id="ARBA00023242"/>
    </source>
</evidence>
<keyword evidence="3 7" id="KW-0863">Zinc-finger</keyword>
<dbReference type="EMBL" id="MNPL01033192">
    <property type="protein sequence ID" value="OQR66257.1"/>
    <property type="molecule type" value="Genomic_DNA"/>
</dbReference>
<proteinExistence type="inferred from homology"/>
<evidence type="ECO:0000256" key="7">
    <source>
        <dbReference type="PROSITE-ProRule" id="PRU00042"/>
    </source>
</evidence>
<evidence type="ECO:0000313" key="10">
    <source>
        <dbReference type="Proteomes" id="UP000192247"/>
    </source>
</evidence>
<dbReference type="InterPro" id="IPR013087">
    <property type="entry name" value="Znf_C2H2_type"/>
</dbReference>
<dbReference type="SMART" id="SM00355">
    <property type="entry name" value="ZnF_C2H2"/>
    <property type="match status" value="2"/>
</dbReference>
<keyword evidence="4" id="KW-0862">Zinc</keyword>
<dbReference type="GO" id="GO:0000981">
    <property type="term" value="F:DNA-binding transcription factor activity, RNA polymerase II-specific"/>
    <property type="evidence" value="ECO:0007669"/>
    <property type="project" value="TreeGrafter"/>
</dbReference>
<accession>A0A1V9WYI9</accession>
<evidence type="ECO:0000256" key="3">
    <source>
        <dbReference type="ARBA" id="ARBA00022771"/>
    </source>
</evidence>
<evidence type="ECO:0000256" key="6">
    <source>
        <dbReference type="ARBA" id="ARBA00037948"/>
    </source>
</evidence>
<evidence type="ECO:0000256" key="2">
    <source>
        <dbReference type="ARBA" id="ARBA00022737"/>
    </source>
</evidence>
<dbReference type="InterPro" id="IPR050527">
    <property type="entry name" value="Snail/Krueppel_Znf"/>
</dbReference>
<sequence>MSGTGSVLFKCLNSIPGNTSHTHAGPLALALTVSPRGHDLGVTPSTILPVVASGVATCSVLDIAPQLTESGGVPQLKLRRQNGLYFCPGCEYSSPVVTNVRYHFNSKHCLVKPFQCGFCGSAFGTLVQRDNHVRRLHTGERPFRCEKCNRDFFSRNSQLYHSCIR</sequence>
<dbReference type="InterPro" id="IPR036236">
    <property type="entry name" value="Znf_C2H2_sf"/>
</dbReference>
<keyword evidence="5" id="KW-0539">Nucleus</keyword>
<dbReference type="SUPFAM" id="SSF57667">
    <property type="entry name" value="beta-beta-alpha zinc fingers"/>
    <property type="match status" value="1"/>
</dbReference>
<organism evidence="9 10">
    <name type="scientific">Tropilaelaps mercedesae</name>
    <dbReference type="NCBI Taxonomy" id="418985"/>
    <lineage>
        <taxon>Eukaryota</taxon>
        <taxon>Metazoa</taxon>
        <taxon>Ecdysozoa</taxon>
        <taxon>Arthropoda</taxon>
        <taxon>Chelicerata</taxon>
        <taxon>Arachnida</taxon>
        <taxon>Acari</taxon>
        <taxon>Parasitiformes</taxon>
        <taxon>Mesostigmata</taxon>
        <taxon>Gamasina</taxon>
        <taxon>Dermanyssoidea</taxon>
        <taxon>Laelapidae</taxon>
        <taxon>Tropilaelaps</taxon>
    </lineage>
</organism>
<dbReference type="GO" id="GO:0000978">
    <property type="term" value="F:RNA polymerase II cis-regulatory region sequence-specific DNA binding"/>
    <property type="evidence" value="ECO:0007669"/>
    <property type="project" value="TreeGrafter"/>
</dbReference>
<evidence type="ECO:0000259" key="8">
    <source>
        <dbReference type="PROSITE" id="PS50157"/>
    </source>
</evidence>
<dbReference type="AlphaFoldDB" id="A0A1V9WYI9"/>
<keyword evidence="10" id="KW-1185">Reference proteome</keyword>
<comment type="caution">
    <text evidence="9">The sequence shown here is derived from an EMBL/GenBank/DDBJ whole genome shotgun (WGS) entry which is preliminary data.</text>
</comment>
<evidence type="ECO:0000256" key="4">
    <source>
        <dbReference type="ARBA" id="ARBA00022833"/>
    </source>
</evidence>
<name>A0A1V9WYI9_9ACAR</name>
<feature type="domain" description="C2H2-type" evidence="8">
    <location>
        <begin position="114"/>
        <end position="142"/>
    </location>
</feature>
<dbReference type="Gene3D" id="3.30.160.60">
    <property type="entry name" value="Classic Zinc Finger"/>
    <property type="match status" value="2"/>
</dbReference>
<gene>
    <name evidence="9" type="ORF">BIW11_02379</name>
</gene>
<dbReference type="OrthoDB" id="654211at2759"/>
<comment type="similarity">
    <text evidence="6">Belongs to the snail C2H2-type zinc-finger protein family.</text>
</comment>
<dbReference type="PANTHER" id="PTHR24388">
    <property type="entry name" value="ZINC FINGER PROTEIN"/>
    <property type="match status" value="1"/>
</dbReference>
<dbReference type="STRING" id="418985.A0A1V9WYI9"/>
<dbReference type="GO" id="GO:0008270">
    <property type="term" value="F:zinc ion binding"/>
    <property type="evidence" value="ECO:0007669"/>
    <property type="project" value="UniProtKB-KW"/>
</dbReference>
<keyword evidence="2" id="KW-0677">Repeat</keyword>